<dbReference type="InterPro" id="IPR002035">
    <property type="entry name" value="VWF_A"/>
</dbReference>
<dbReference type="InterPro" id="IPR036465">
    <property type="entry name" value="vWFA_dom_sf"/>
</dbReference>
<dbReference type="Gene3D" id="3.40.50.410">
    <property type="entry name" value="von Willebrand factor, type A domain"/>
    <property type="match status" value="1"/>
</dbReference>
<dbReference type="Proteomes" id="UP000294746">
    <property type="component" value="Unassembled WGS sequence"/>
</dbReference>
<dbReference type="OrthoDB" id="9783818at2"/>
<feature type="domain" description="VWFA" evidence="2">
    <location>
        <begin position="132"/>
        <end position="272"/>
    </location>
</feature>
<reference evidence="3 4" key="1">
    <citation type="submission" date="2019-03" db="EMBL/GenBank/DDBJ databases">
        <title>Genomic Encyclopedia of Type Strains, Phase IV (KMG-IV): sequencing the most valuable type-strain genomes for metagenomic binning, comparative biology and taxonomic classification.</title>
        <authorList>
            <person name="Goeker M."/>
        </authorList>
    </citation>
    <scope>NUCLEOTIDE SEQUENCE [LARGE SCALE GENOMIC DNA]</scope>
    <source>
        <strain evidence="3 4">DSM 46831</strain>
    </source>
</reference>
<gene>
    <name evidence="3" type="ORF">EDD57_11126</name>
</gene>
<evidence type="ECO:0000259" key="2">
    <source>
        <dbReference type="PROSITE" id="PS50234"/>
    </source>
</evidence>
<name>A0A4R2S078_9BACL</name>
<evidence type="ECO:0000313" key="4">
    <source>
        <dbReference type="Proteomes" id="UP000294746"/>
    </source>
</evidence>
<feature type="compositionally biased region" description="Basic and acidic residues" evidence="1">
    <location>
        <begin position="16"/>
        <end position="27"/>
    </location>
</feature>
<keyword evidence="4" id="KW-1185">Reference proteome</keyword>
<dbReference type="PROSITE" id="PS50234">
    <property type="entry name" value="VWFA"/>
    <property type="match status" value="1"/>
</dbReference>
<evidence type="ECO:0000313" key="3">
    <source>
        <dbReference type="EMBL" id="TCP69229.1"/>
    </source>
</evidence>
<evidence type="ECO:0000256" key="1">
    <source>
        <dbReference type="SAM" id="MobiDB-lite"/>
    </source>
</evidence>
<feature type="region of interest" description="Disordered" evidence="1">
    <location>
        <begin position="1"/>
        <end position="38"/>
    </location>
</feature>
<proteinExistence type="predicted"/>
<protein>
    <submittedName>
        <fullName evidence="3">von Willebrand factor type A domain-containing protein</fullName>
    </submittedName>
</protein>
<sequence length="272" mass="30171">MMLVLPGCSLFGQQGDKGEKKAEKKQEVTYQPPKPSTKWEEIVKDDGQGTYAANRYDMDAVWKELDKMKEGLTIDEYYKEALKLVGESYHQEEKQFEEVKARKYRTELLELDPESPEAQKKVQELNQVPKQNVVILLDASGSMNGTVGSQKKIDLAKSAVNRFVTKLSPNTNLSLRVYGHKGSNDKGGKEASCQATETIYGPKAYESSFQSSLDKVKPAGWTPLARAMQEAGKDLSSSQDKDVENIVYIVSDGLETCGGNPVSKPTNCTNLM</sequence>
<dbReference type="EMBL" id="SLXV01000011">
    <property type="protein sequence ID" value="TCP69229.1"/>
    <property type="molecule type" value="Genomic_DNA"/>
</dbReference>
<organism evidence="3 4">
    <name type="scientific">Baia soyae</name>
    <dbReference type="NCBI Taxonomy" id="1544746"/>
    <lineage>
        <taxon>Bacteria</taxon>
        <taxon>Bacillati</taxon>
        <taxon>Bacillota</taxon>
        <taxon>Bacilli</taxon>
        <taxon>Bacillales</taxon>
        <taxon>Thermoactinomycetaceae</taxon>
        <taxon>Baia</taxon>
    </lineage>
</organism>
<dbReference type="Pfam" id="PF13519">
    <property type="entry name" value="VWA_2"/>
    <property type="match status" value="1"/>
</dbReference>
<dbReference type="SUPFAM" id="SSF53300">
    <property type="entry name" value="vWA-like"/>
    <property type="match status" value="1"/>
</dbReference>
<comment type="caution">
    <text evidence="3">The sequence shown here is derived from an EMBL/GenBank/DDBJ whole genome shotgun (WGS) entry which is preliminary data.</text>
</comment>
<dbReference type="AlphaFoldDB" id="A0A4R2S078"/>
<accession>A0A4R2S078</accession>